<evidence type="ECO:0000313" key="3">
    <source>
        <dbReference type="Proteomes" id="UP001162802"/>
    </source>
</evidence>
<organism evidence="2 3">
    <name type="scientific">Novosphingobium mangrovi</name>
    <name type="common">ex Hu et al. 2023</name>
    <dbReference type="NCBI Taxonomy" id="2930094"/>
    <lineage>
        <taxon>Bacteria</taxon>
        <taxon>Pseudomonadati</taxon>
        <taxon>Pseudomonadota</taxon>
        <taxon>Alphaproteobacteria</taxon>
        <taxon>Sphingomonadales</taxon>
        <taxon>Sphingomonadaceae</taxon>
        <taxon>Novosphingobium</taxon>
    </lineage>
</organism>
<keyword evidence="3" id="KW-1185">Reference proteome</keyword>
<dbReference type="InterPro" id="IPR032710">
    <property type="entry name" value="NTF2-like_dom_sf"/>
</dbReference>
<dbReference type="Gene3D" id="3.10.450.50">
    <property type="match status" value="1"/>
</dbReference>
<feature type="domain" description="SnoaL-like" evidence="1">
    <location>
        <begin position="15"/>
        <end position="154"/>
    </location>
</feature>
<reference evidence="2" key="1">
    <citation type="submission" date="2022-03" db="EMBL/GenBank/DDBJ databases">
        <title>Identification of a novel bacterium isolated from mangrove sediments.</title>
        <authorList>
            <person name="Pan X."/>
        </authorList>
    </citation>
    <scope>NUCLEOTIDE SEQUENCE</scope>
    <source>
        <strain evidence="2">B2637</strain>
    </source>
</reference>
<name>A0ABT0AE52_9SPHN</name>
<dbReference type="Pfam" id="PF13577">
    <property type="entry name" value="SnoaL_4"/>
    <property type="match status" value="1"/>
</dbReference>
<dbReference type="Proteomes" id="UP001162802">
    <property type="component" value="Unassembled WGS sequence"/>
</dbReference>
<sequence length="182" mass="19826">MAQDDYAGVFARLEKLEAQSAIRGVMARYMEICDTLSPTSPMEELGALFTREAVWTGVGARYAGAFGGHRGRAAIVAMLAQYQGEEGGTPPHFAMNAHFLSSETIRVADGAGQAQGQWMMLQTSTYADGRSDLRSARLNVGFALEDGAWRIARFETENLFSRPVSRWDDPAPVPVPGHRTGE</sequence>
<protein>
    <submittedName>
        <fullName evidence="2">Nuclear transport factor 2 family protein</fullName>
    </submittedName>
</protein>
<dbReference type="InterPro" id="IPR037401">
    <property type="entry name" value="SnoaL-like"/>
</dbReference>
<dbReference type="EMBL" id="JALHAT010000021">
    <property type="protein sequence ID" value="MCJ1961470.1"/>
    <property type="molecule type" value="Genomic_DNA"/>
</dbReference>
<accession>A0ABT0AE52</accession>
<evidence type="ECO:0000313" key="2">
    <source>
        <dbReference type="EMBL" id="MCJ1961470.1"/>
    </source>
</evidence>
<dbReference type="RefSeq" id="WP_243800597.1">
    <property type="nucleotide sequence ID" value="NZ_JALHAT010000021.1"/>
</dbReference>
<gene>
    <name evidence="2" type="ORF">MTR65_12320</name>
</gene>
<dbReference type="SUPFAM" id="SSF54427">
    <property type="entry name" value="NTF2-like"/>
    <property type="match status" value="1"/>
</dbReference>
<evidence type="ECO:0000259" key="1">
    <source>
        <dbReference type="Pfam" id="PF13577"/>
    </source>
</evidence>
<proteinExistence type="predicted"/>
<comment type="caution">
    <text evidence="2">The sequence shown here is derived from an EMBL/GenBank/DDBJ whole genome shotgun (WGS) entry which is preliminary data.</text>
</comment>